<comment type="caution">
    <text evidence="5">The sequence shown here is derived from an EMBL/GenBank/DDBJ whole genome shotgun (WGS) entry which is preliminary data.</text>
</comment>
<evidence type="ECO:0000313" key="6">
    <source>
        <dbReference type="Proteomes" id="UP001163046"/>
    </source>
</evidence>
<dbReference type="EMBL" id="MU827350">
    <property type="protein sequence ID" value="KAJ7351913.1"/>
    <property type="molecule type" value="Genomic_DNA"/>
</dbReference>
<evidence type="ECO:0000256" key="2">
    <source>
        <dbReference type="ARBA" id="ARBA00022490"/>
    </source>
</evidence>
<protein>
    <submittedName>
        <fullName evidence="5">Uncharacterized protein</fullName>
    </submittedName>
</protein>
<sequence>MLTNTGRFIDRNPGIIPAGKLFNVSGETSGDCLQIPQRSARPETIRKFRGTTQPQAGKERVFYGRANDPDFASRIAHGVSTKSSLIAGDLVNPSRKSLFSQRMLDKKEGLYASRKNGPLGSCHEQRPGLPNGVGPTDLMLEFRLSKMVSAGEMVNPAKTATQVNDESLEGKNFTKLAIMTLMLVKWLIGSTTGEGYQKRASLA</sequence>
<name>A0A9W9YIS6_9CNID</name>
<comment type="subcellular location">
    <subcellularLocation>
        <location evidence="1">Cytoplasm</location>
        <location evidence="1">Cytoskeleton</location>
    </subcellularLocation>
</comment>
<keyword evidence="4" id="KW-0206">Cytoskeleton</keyword>
<organism evidence="5 6">
    <name type="scientific">Desmophyllum pertusum</name>
    <dbReference type="NCBI Taxonomy" id="174260"/>
    <lineage>
        <taxon>Eukaryota</taxon>
        <taxon>Metazoa</taxon>
        <taxon>Cnidaria</taxon>
        <taxon>Anthozoa</taxon>
        <taxon>Hexacorallia</taxon>
        <taxon>Scleractinia</taxon>
        <taxon>Caryophylliina</taxon>
        <taxon>Caryophylliidae</taxon>
        <taxon>Desmophyllum</taxon>
    </lineage>
</organism>
<dbReference type="PANTHER" id="PTHR12086">
    <property type="entry name" value="EF-HAND DOMAIN C-TERMINAL CONTAINING PROTEIN"/>
    <property type="match status" value="1"/>
</dbReference>
<dbReference type="AlphaFoldDB" id="A0A9W9YIS6"/>
<dbReference type="Proteomes" id="UP001163046">
    <property type="component" value="Unassembled WGS sequence"/>
</dbReference>
<reference evidence="5" key="1">
    <citation type="submission" date="2023-01" db="EMBL/GenBank/DDBJ databases">
        <title>Genome assembly of the deep-sea coral Lophelia pertusa.</title>
        <authorList>
            <person name="Herrera S."/>
            <person name="Cordes E."/>
        </authorList>
    </citation>
    <scope>NUCLEOTIDE SEQUENCE</scope>
    <source>
        <strain evidence="5">USNM1676648</strain>
        <tissue evidence="5">Polyp</tissue>
    </source>
</reference>
<dbReference type="OrthoDB" id="2096280at2759"/>
<evidence type="ECO:0000256" key="3">
    <source>
        <dbReference type="ARBA" id="ARBA00022737"/>
    </source>
</evidence>
<gene>
    <name evidence="5" type="ORF">OS493_034518</name>
</gene>
<dbReference type="GO" id="GO:0005856">
    <property type="term" value="C:cytoskeleton"/>
    <property type="evidence" value="ECO:0007669"/>
    <property type="project" value="UniProtKB-SubCell"/>
</dbReference>
<evidence type="ECO:0000256" key="4">
    <source>
        <dbReference type="ARBA" id="ARBA00023212"/>
    </source>
</evidence>
<accession>A0A9W9YIS6</accession>
<evidence type="ECO:0000256" key="1">
    <source>
        <dbReference type="ARBA" id="ARBA00004245"/>
    </source>
</evidence>
<keyword evidence="2" id="KW-0963">Cytoplasm</keyword>
<dbReference type="InterPro" id="IPR040193">
    <property type="entry name" value="EFHC1/EFHC2/EFHB"/>
</dbReference>
<keyword evidence="6" id="KW-1185">Reference proteome</keyword>
<dbReference type="PANTHER" id="PTHR12086:SF12">
    <property type="entry name" value="EF-HAND DOMAIN-CONTAINING FAMILY MEMBER B"/>
    <property type="match status" value="1"/>
</dbReference>
<evidence type="ECO:0000313" key="5">
    <source>
        <dbReference type="EMBL" id="KAJ7351913.1"/>
    </source>
</evidence>
<proteinExistence type="predicted"/>
<keyword evidence="3" id="KW-0677">Repeat</keyword>